<reference evidence="1 2" key="1">
    <citation type="journal article" date="2002" name="Nucleic Acids Res.">
        <title>The complete genomic sequence of Mycoplasma penetrans, an intracellular bacterial pathogen in humans.</title>
        <authorList>
            <person name="Sasaki Y."/>
            <person name="Ishikawa J."/>
            <person name="Yamashita A."/>
            <person name="Oshima K."/>
            <person name="Kenri T."/>
            <person name="Furuya K."/>
            <person name="Yoshino C."/>
            <person name="Horino A."/>
            <person name="Shiba T."/>
            <person name="Sasaki T."/>
            <person name="Hattori M."/>
        </authorList>
    </citation>
    <scope>NUCLEOTIDE SEQUENCE [LARGE SCALE GENOMIC DNA]</scope>
    <source>
        <strain evidence="1 2">HF-2</strain>
    </source>
</reference>
<dbReference type="STRING" id="272633.gene:10731350"/>
<sequence length="121" mass="14071">MNMAIKSTHKLIDDNKKPLTKKEIIKLISNNSNISEPIIKELIEDLLSLIKAELDRCEQFRLFDLGKIKVKPGHKKLTTNPLTGETSTEWTKSKIKFVFSKQYKELVETFYTESEDLKSRE</sequence>
<dbReference type="eggNOG" id="COG0776">
    <property type="taxonomic scope" value="Bacteria"/>
</dbReference>
<name>Q8EWF7_MALP2</name>
<dbReference type="Gene3D" id="4.10.520.10">
    <property type="entry name" value="IHF-like DNA-binding proteins"/>
    <property type="match status" value="1"/>
</dbReference>
<evidence type="ECO:0000313" key="1">
    <source>
        <dbReference type="EMBL" id="BAC44039.1"/>
    </source>
</evidence>
<dbReference type="KEGG" id="mpe:MYPE2490"/>
<evidence type="ECO:0000313" key="2">
    <source>
        <dbReference type="Proteomes" id="UP000002522"/>
    </source>
</evidence>
<dbReference type="InParanoid" id="Q8EWF7"/>
<dbReference type="InterPro" id="IPR000119">
    <property type="entry name" value="Hist_DNA-bd"/>
</dbReference>
<dbReference type="EMBL" id="BA000026">
    <property type="protein sequence ID" value="BAC44039.1"/>
    <property type="molecule type" value="Genomic_DNA"/>
</dbReference>
<proteinExistence type="predicted"/>
<dbReference type="Proteomes" id="UP000002522">
    <property type="component" value="Chromosome"/>
</dbReference>
<dbReference type="GO" id="GO:0030527">
    <property type="term" value="F:structural constituent of chromatin"/>
    <property type="evidence" value="ECO:0007669"/>
    <property type="project" value="InterPro"/>
</dbReference>
<gene>
    <name evidence="1" type="ordered locus">MYPE2490</name>
</gene>
<protein>
    <submittedName>
        <fullName evidence="1">DNA-binding histone-like protein HU-alpha</fullName>
    </submittedName>
</protein>
<keyword evidence="2" id="KW-1185">Reference proteome</keyword>
<organism evidence="1 2">
    <name type="scientific">Malacoplasma penetrans (strain HF-2)</name>
    <name type="common">Mycoplasma penetrans</name>
    <dbReference type="NCBI Taxonomy" id="272633"/>
    <lineage>
        <taxon>Bacteria</taxon>
        <taxon>Bacillati</taxon>
        <taxon>Mycoplasmatota</taxon>
        <taxon>Mycoplasmoidales</taxon>
        <taxon>Mycoplasmoidaceae</taxon>
        <taxon>Malacoplasma</taxon>
    </lineage>
</organism>
<dbReference type="SUPFAM" id="SSF47729">
    <property type="entry name" value="IHF-like DNA-binding proteins"/>
    <property type="match status" value="1"/>
</dbReference>
<dbReference type="InterPro" id="IPR010992">
    <property type="entry name" value="IHF-like_DNA-bd_dom_sf"/>
</dbReference>
<accession>Q8EWF7</accession>
<dbReference type="Pfam" id="PF00216">
    <property type="entry name" value="Bac_DNA_binding"/>
    <property type="match status" value="1"/>
</dbReference>
<dbReference type="AlphaFoldDB" id="Q8EWF7"/>
<dbReference type="GO" id="GO:0003677">
    <property type="term" value="F:DNA binding"/>
    <property type="evidence" value="ECO:0007669"/>
    <property type="project" value="UniProtKB-KW"/>
</dbReference>
<dbReference type="HOGENOM" id="CLU_2035482_0_0_14"/>